<keyword evidence="6" id="KW-1133">Transmembrane helix</keyword>
<evidence type="ECO:0000256" key="1">
    <source>
        <dbReference type="ARBA" id="ARBA00004606"/>
    </source>
</evidence>
<dbReference type="EMBL" id="JBJXBP010000008">
    <property type="protein sequence ID" value="KAL3814553.1"/>
    <property type="molecule type" value="Genomic_DNA"/>
</dbReference>
<organism evidence="7 8">
    <name type="scientific">Penstemon smallii</name>
    <dbReference type="NCBI Taxonomy" id="265156"/>
    <lineage>
        <taxon>Eukaryota</taxon>
        <taxon>Viridiplantae</taxon>
        <taxon>Streptophyta</taxon>
        <taxon>Embryophyta</taxon>
        <taxon>Tracheophyta</taxon>
        <taxon>Spermatophyta</taxon>
        <taxon>Magnoliopsida</taxon>
        <taxon>eudicotyledons</taxon>
        <taxon>Gunneridae</taxon>
        <taxon>Pentapetalae</taxon>
        <taxon>asterids</taxon>
        <taxon>lamiids</taxon>
        <taxon>Lamiales</taxon>
        <taxon>Plantaginaceae</taxon>
        <taxon>Cheloneae</taxon>
        <taxon>Penstemon</taxon>
    </lineage>
</organism>
<accession>A0ABD3RNT1</accession>
<evidence type="ECO:0000313" key="7">
    <source>
        <dbReference type="EMBL" id="KAL3814553.1"/>
    </source>
</evidence>
<evidence type="ECO:0000256" key="3">
    <source>
        <dbReference type="ARBA" id="ARBA00022679"/>
    </source>
</evidence>
<sequence length="402" mass="46719">MARSKKEDVEGRFNSPVSITAADSSISLLKLMSILIIFVVGVVVGLASSSHIDRYFTFQSDQFNLNHPYVDTRQFCFNTPKIVVNCAREDCLSMDSFIKPHNLSHRMKDDELFWRASLVPQKEEFPFKRVSRVAFMFMTRGPLPMLPLWERFFKGQDVEKYSIYVHTLPGFELNVTNTSVFYGRQIPSQHVEWGSVLLVDAEKRLLANALLDFSNERFVLLSESCIPIYNFPTVYNYLIGSLHSFVESYDDPSRYGRGRYSRRMRPDIRLSDWRKGSQWFELHRNLAIKIVSDTKYYTLFRKYCKPSCYPDEHYIPTYLHMFYGPLSANRTVTYVDWSVLSPHPASYSASNITESFVQSLRNNRTLCSYNSQEIPICYLFARKFDASALEPLLNITSEVMGF</sequence>
<evidence type="ECO:0000256" key="6">
    <source>
        <dbReference type="SAM" id="Phobius"/>
    </source>
</evidence>
<reference evidence="7 8" key="1">
    <citation type="submission" date="2024-12" db="EMBL/GenBank/DDBJ databases">
        <title>The unique morphological basis and parallel evolutionary history of personate flowers in Penstemon.</title>
        <authorList>
            <person name="Depatie T.H."/>
            <person name="Wessinger C.A."/>
        </authorList>
    </citation>
    <scope>NUCLEOTIDE SEQUENCE [LARGE SCALE GENOMIC DNA]</scope>
    <source>
        <strain evidence="7">WTNN_2</strain>
        <tissue evidence="7">Leaf</tissue>
    </source>
</reference>
<evidence type="ECO:0000256" key="5">
    <source>
        <dbReference type="ARBA" id="ARBA00023180"/>
    </source>
</evidence>
<dbReference type="PANTHER" id="PTHR31042">
    <property type="entry name" value="CORE-2/I-BRANCHING BETA-1,6-N-ACETYLGLUCOSAMINYLTRANSFERASE FAMILY PROTEIN-RELATED"/>
    <property type="match status" value="1"/>
</dbReference>
<evidence type="ECO:0000313" key="8">
    <source>
        <dbReference type="Proteomes" id="UP001634393"/>
    </source>
</evidence>
<comment type="caution">
    <text evidence="7">The sequence shown here is derived from an EMBL/GenBank/DDBJ whole genome shotgun (WGS) entry which is preliminary data.</text>
</comment>
<dbReference type="Pfam" id="PF02485">
    <property type="entry name" value="Branch"/>
    <property type="match status" value="1"/>
</dbReference>
<name>A0ABD3RNT1_9LAMI</name>
<keyword evidence="4 6" id="KW-0472">Membrane</keyword>
<dbReference type="InterPro" id="IPR003406">
    <property type="entry name" value="Glyco_trans_14"/>
</dbReference>
<dbReference type="InterPro" id="IPR044174">
    <property type="entry name" value="BC10-like"/>
</dbReference>
<feature type="transmembrane region" description="Helical" evidence="6">
    <location>
        <begin position="28"/>
        <end position="47"/>
    </location>
</feature>
<evidence type="ECO:0000256" key="4">
    <source>
        <dbReference type="ARBA" id="ARBA00023136"/>
    </source>
</evidence>
<dbReference type="GO" id="GO:0016757">
    <property type="term" value="F:glycosyltransferase activity"/>
    <property type="evidence" value="ECO:0007669"/>
    <property type="project" value="UniProtKB-KW"/>
</dbReference>
<comment type="subcellular location">
    <subcellularLocation>
        <location evidence="1">Membrane</location>
        <topology evidence="1">Single-pass type II membrane protein</topology>
    </subcellularLocation>
</comment>
<proteinExistence type="predicted"/>
<evidence type="ECO:0008006" key="9">
    <source>
        <dbReference type="Google" id="ProtNLM"/>
    </source>
</evidence>
<keyword evidence="3" id="KW-0808">Transferase</keyword>
<keyword evidence="6" id="KW-0812">Transmembrane</keyword>
<protein>
    <recommendedName>
        <fullName evidence="9">Core-2/I-branching beta-1,6-N-acetylglucosaminyltransferase family protein</fullName>
    </recommendedName>
</protein>
<dbReference type="Proteomes" id="UP001634393">
    <property type="component" value="Unassembled WGS sequence"/>
</dbReference>
<dbReference type="GO" id="GO:0016020">
    <property type="term" value="C:membrane"/>
    <property type="evidence" value="ECO:0007669"/>
    <property type="project" value="UniProtKB-SubCell"/>
</dbReference>
<gene>
    <name evidence="7" type="ORF">ACJIZ3_015821</name>
</gene>
<evidence type="ECO:0000256" key="2">
    <source>
        <dbReference type="ARBA" id="ARBA00022676"/>
    </source>
</evidence>
<keyword evidence="5" id="KW-0325">Glycoprotein</keyword>
<dbReference type="PANTHER" id="PTHR31042:SF3">
    <property type="entry name" value="OS08G0110400 PROTEIN"/>
    <property type="match status" value="1"/>
</dbReference>
<dbReference type="AlphaFoldDB" id="A0ABD3RNT1"/>
<keyword evidence="2" id="KW-0328">Glycosyltransferase</keyword>
<keyword evidence="8" id="KW-1185">Reference proteome</keyword>